<evidence type="ECO:0000256" key="2">
    <source>
        <dbReference type="ARBA" id="ARBA00023125"/>
    </source>
</evidence>
<dbReference type="AlphaFoldDB" id="A1BEL1"/>
<evidence type="ECO:0000256" key="3">
    <source>
        <dbReference type="ARBA" id="ARBA00023163"/>
    </source>
</evidence>
<feature type="domain" description="HTH cro/C1-type" evidence="4">
    <location>
        <begin position="37"/>
        <end position="72"/>
    </location>
</feature>
<dbReference type="InterPro" id="IPR052359">
    <property type="entry name" value="HTH-type_reg/antitoxin"/>
</dbReference>
<protein>
    <submittedName>
        <fullName evidence="5">Putative DNA-binding protein</fullName>
    </submittedName>
</protein>
<dbReference type="PANTHER" id="PTHR36511:SF4">
    <property type="entry name" value="ANTITOXIN MQSA"/>
    <property type="match status" value="1"/>
</dbReference>
<evidence type="ECO:0000313" key="5">
    <source>
        <dbReference type="EMBL" id="ABL64838.1"/>
    </source>
</evidence>
<dbReference type="InterPro" id="IPR001387">
    <property type="entry name" value="Cro/C1-type_HTH"/>
</dbReference>
<dbReference type="SUPFAM" id="SSF47413">
    <property type="entry name" value="lambda repressor-like DNA-binding domains"/>
    <property type="match status" value="1"/>
</dbReference>
<dbReference type="GO" id="GO:0003677">
    <property type="term" value="F:DNA binding"/>
    <property type="evidence" value="ECO:0007669"/>
    <property type="project" value="UniProtKB-KW"/>
</dbReference>
<dbReference type="PANTHER" id="PTHR36511">
    <property type="entry name" value="MERR FAMILY BACTERIAL REGULATORY PROTEIN"/>
    <property type="match status" value="1"/>
</dbReference>
<evidence type="ECO:0000256" key="1">
    <source>
        <dbReference type="ARBA" id="ARBA00023015"/>
    </source>
</evidence>
<keyword evidence="1" id="KW-0805">Transcription regulation</keyword>
<dbReference type="InterPro" id="IPR010982">
    <property type="entry name" value="Lambda_DNA-bd_dom_sf"/>
</dbReference>
<keyword evidence="2 5" id="KW-0238">DNA-binding</keyword>
<evidence type="ECO:0000259" key="4">
    <source>
        <dbReference type="PROSITE" id="PS50943"/>
    </source>
</evidence>
<accession>A1BEL1</accession>
<dbReference type="Proteomes" id="UP000008701">
    <property type="component" value="Chromosome"/>
</dbReference>
<dbReference type="HOGENOM" id="CLU_144725_3_2_10"/>
<proteinExistence type="predicted"/>
<dbReference type="KEGG" id="cph:Cpha266_0786"/>
<keyword evidence="3" id="KW-0804">Transcription</keyword>
<dbReference type="CDD" id="cd00093">
    <property type="entry name" value="HTH_XRE"/>
    <property type="match status" value="1"/>
</dbReference>
<dbReference type="EMBL" id="CP000492">
    <property type="protein sequence ID" value="ABL64838.1"/>
    <property type="molecule type" value="Genomic_DNA"/>
</dbReference>
<organism evidence="5 6">
    <name type="scientific">Chlorobium phaeobacteroides (strain DSM 266 / SMG 266 / 2430)</name>
    <dbReference type="NCBI Taxonomy" id="290317"/>
    <lineage>
        <taxon>Bacteria</taxon>
        <taxon>Pseudomonadati</taxon>
        <taxon>Chlorobiota</taxon>
        <taxon>Chlorobiia</taxon>
        <taxon>Chlorobiales</taxon>
        <taxon>Chlorobiaceae</taxon>
        <taxon>Chlorobium/Pelodictyon group</taxon>
        <taxon>Chlorobium</taxon>
    </lineage>
</organism>
<dbReference type="Gene3D" id="1.10.260.40">
    <property type="entry name" value="lambda repressor-like DNA-binding domains"/>
    <property type="match status" value="1"/>
</dbReference>
<dbReference type="eggNOG" id="COG2944">
    <property type="taxonomic scope" value="Bacteria"/>
</dbReference>
<keyword evidence="6" id="KW-1185">Reference proteome</keyword>
<dbReference type="PROSITE" id="PS50943">
    <property type="entry name" value="HTH_CROC1"/>
    <property type="match status" value="1"/>
</dbReference>
<dbReference type="OrthoDB" id="9774673at2"/>
<name>A1BEL1_CHLPD</name>
<sequence>MSKAGSKLIKSAQQALAYARGEATEGFVAYVPDEVDVKAIRQSLGLTQPEFSLRFGFDVRAVQDWEQKRRQPARAARVLLKVIAREPEAVQRALAQ</sequence>
<dbReference type="STRING" id="290317.Cpha266_0786"/>
<dbReference type="RefSeq" id="WP_011744666.1">
    <property type="nucleotide sequence ID" value="NC_008639.1"/>
</dbReference>
<gene>
    <name evidence="5" type="ordered locus">Cpha266_0786</name>
</gene>
<reference evidence="5 6" key="1">
    <citation type="submission" date="2006-12" db="EMBL/GenBank/DDBJ databases">
        <title>Complete sequence of Chlorobium phaeobacteroides DSM 266.</title>
        <authorList>
            <consortium name="US DOE Joint Genome Institute"/>
            <person name="Copeland A."/>
            <person name="Lucas S."/>
            <person name="Lapidus A."/>
            <person name="Barry K."/>
            <person name="Detter J.C."/>
            <person name="Glavina del Rio T."/>
            <person name="Hammon N."/>
            <person name="Israni S."/>
            <person name="Pitluck S."/>
            <person name="Goltsman E."/>
            <person name="Schmutz J."/>
            <person name="Larimer F."/>
            <person name="Land M."/>
            <person name="Hauser L."/>
            <person name="Mikhailova N."/>
            <person name="Li T."/>
            <person name="Overmann J."/>
            <person name="Bryant D.A."/>
            <person name="Richardson P."/>
        </authorList>
    </citation>
    <scope>NUCLEOTIDE SEQUENCE [LARGE SCALE GENOMIC DNA]</scope>
    <source>
        <strain evidence="5 6">DSM 266</strain>
    </source>
</reference>
<evidence type="ECO:0000313" key="6">
    <source>
        <dbReference type="Proteomes" id="UP000008701"/>
    </source>
</evidence>